<organism evidence="1 2">
    <name type="scientific">Planococcus antarcticus DSM 14505</name>
    <dbReference type="NCBI Taxonomy" id="1185653"/>
    <lineage>
        <taxon>Bacteria</taxon>
        <taxon>Bacillati</taxon>
        <taxon>Bacillota</taxon>
        <taxon>Bacilli</taxon>
        <taxon>Bacillales</taxon>
        <taxon>Caryophanaceae</taxon>
        <taxon>Planococcus</taxon>
    </lineage>
</organism>
<reference evidence="1 2" key="1">
    <citation type="journal article" date="2012" name="J. Bacteriol.">
        <title>Genome Sequence of the Antarctic Psychrophile Bacterium Planococcus antarcticus DSM 14505.</title>
        <authorList>
            <person name="Margolles A."/>
            <person name="Gueimonde M."/>
            <person name="Sanchez B."/>
        </authorList>
    </citation>
    <scope>NUCLEOTIDE SEQUENCE [LARGE SCALE GENOMIC DNA]</scope>
    <source>
        <strain evidence="1 2">DSM 14505</strain>
    </source>
</reference>
<name>A0AA87LUJ8_9BACL</name>
<evidence type="ECO:0008006" key="3">
    <source>
        <dbReference type="Google" id="ProtNLM"/>
    </source>
</evidence>
<dbReference type="Proteomes" id="UP000004725">
    <property type="component" value="Unassembled WGS sequence"/>
</dbReference>
<dbReference type="RefSeq" id="WP_006830400.1">
    <property type="nucleotide sequence ID" value="NZ_AJYB01000033.1"/>
</dbReference>
<protein>
    <recommendedName>
        <fullName evidence="3">RiboL-PSP-HEPN domain-containing protein</fullName>
    </recommendedName>
</protein>
<proteinExistence type="predicted"/>
<comment type="caution">
    <text evidence="1">The sequence shown here is derived from an EMBL/GenBank/DDBJ whole genome shotgun (WGS) entry which is preliminary data.</text>
</comment>
<gene>
    <name evidence="1" type="ORF">A1A1_12152</name>
</gene>
<sequence length="298" mass="34862">MKVAFKFIEPKVDVTENYLENVSQTMKSLFDDSYTISRFESNVLGITKFTQFDNSIKTTAATLHLIQTIEVTYLDVQINISHQQMKLDIEVAISAAIKEYKEADPIAEEMKVVIKESLINDWEKCVWIFDNDAMNYSKELYSEIYTLENSLRQFIDELLTRKLGISWWDTYVGTKTKKDSIHTRTKYIELAPFFNDINLDLMSINIDDLKKIINTGKDYNKVQSAAFENNLWNDIFYNYFSDDISVILESFADNRNHVVHNKLIDAVAYSKIKDNLSQVFDNLNIAREKYFEEIRGEY</sequence>
<dbReference type="EMBL" id="AJYB01000033">
    <property type="protein sequence ID" value="EIM06315.1"/>
    <property type="molecule type" value="Genomic_DNA"/>
</dbReference>
<accession>A0AA87LUJ8</accession>
<evidence type="ECO:0000313" key="1">
    <source>
        <dbReference type="EMBL" id="EIM06315.1"/>
    </source>
</evidence>
<evidence type="ECO:0000313" key="2">
    <source>
        <dbReference type="Proteomes" id="UP000004725"/>
    </source>
</evidence>
<dbReference type="AlphaFoldDB" id="A0AA87LUJ8"/>